<dbReference type="InterPro" id="IPR045621">
    <property type="entry name" value="BPD_transp_1_N"/>
</dbReference>
<feature type="transmembrane region" description="Helical" evidence="7">
    <location>
        <begin position="137"/>
        <end position="161"/>
    </location>
</feature>
<accession>A0A7Y9ID71</accession>
<comment type="similarity">
    <text evidence="7">Belongs to the binding-protein-dependent transport system permease family.</text>
</comment>
<evidence type="ECO:0000256" key="7">
    <source>
        <dbReference type="RuleBase" id="RU363032"/>
    </source>
</evidence>
<evidence type="ECO:0000313" key="9">
    <source>
        <dbReference type="EMBL" id="NYE74438.1"/>
    </source>
</evidence>
<keyword evidence="4 7" id="KW-0812">Transmembrane</keyword>
<keyword evidence="10" id="KW-1185">Reference proteome</keyword>
<comment type="caution">
    <text evidence="9">The sequence shown here is derived from an EMBL/GenBank/DDBJ whole genome shotgun (WGS) entry which is preliminary data.</text>
</comment>
<dbReference type="SUPFAM" id="SSF161098">
    <property type="entry name" value="MetI-like"/>
    <property type="match status" value="1"/>
</dbReference>
<evidence type="ECO:0000259" key="8">
    <source>
        <dbReference type="PROSITE" id="PS50928"/>
    </source>
</evidence>
<dbReference type="GO" id="GO:0055085">
    <property type="term" value="P:transmembrane transport"/>
    <property type="evidence" value="ECO:0007669"/>
    <property type="project" value="InterPro"/>
</dbReference>
<dbReference type="EMBL" id="JACCBU010000001">
    <property type="protein sequence ID" value="NYE74438.1"/>
    <property type="molecule type" value="Genomic_DNA"/>
</dbReference>
<dbReference type="InterPro" id="IPR035906">
    <property type="entry name" value="MetI-like_sf"/>
</dbReference>
<feature type="transmembrane region" description="Helical" evidence="7">
    <location>
        <begin position="9"/>
        <end position="27"/>
    </location>
</feature>
<organism evidence="9 10">
    <name type="scientific">Microlunatus parietis</name>
    <dbReference type="NCBI Taxonomy" id="682979"/>
    <lineage>
        <taxon>Bacteria</taxon>
        <taxon>Bacillati</taxon>
        <taxon>Actinomycetota</taxon>
        <taxon>Actinomycetes</taxon>
        <taxon>Propionibacteriales</taxon>
        <taxon>Propionibacteriaceae</taxon>
        <taxon>Microlunatus</taxon>
    </lineage>
</organism>
<keyword evidence="5 7" id="KW-1133">Transmembrane helix</keyword>
<dbReference type="PANTHER" id="PTHR30465:SF43">
    <property type="entry name" value="OLIGOPEPTIDE ABC TRANSPORTER, PERMEASE PROTEIN"/>
    <property type="match status" value="1"/>
</dbReference>
<dbReference type="InterPro" id="IPR000515">
    <property type="entry name" value="MetI-like"/>
</dbReference>
<evidence type="ECO:0000256" key="6">
    <source>
        <dbReference type="ARBA" id="ARBA00023136"/>
    </source>
</evidence>
<dbReference type="Pfam" id="PF00528">
    <property type="entry name" value="BPD_transp_1"/>
    <property type="match status" value="1"/>
</dbReference>
<evidence type="ECO:0000256" key="5">
    <source>
        <dbReference type="ARBA" id="ARBA00022989"/>
    </source>
</evidence>
<dbReference type="CDD" id="cd06261">
    <property type="entry name" value="TM_PBP2"/>
    <property type="match status" value="1"/>
</dbReference>
<evidence type="ECO:0000256" key="2">
    <source>
        <dbReference type="ARBA" id="ARBA00022448"/>
    </source>
</evidence>
<dbReference type="Gene3D" id="1.10.3720.10">
    <property type="entry name" value="MetI-like"/>
    <property type="match status" value="1"/>
</dbReference>
<keyword evidence="6 7" id="KW-0472">Membrane</keyword>
<feature type="transmembrane region" description="Helical" evidence="7">
    <location>
        <begin position="101"/>
        <end position="125"/>
    </location>
</feature>
<dbReference type="RefSeq" id="WP_179756741.1">
    <property type="nucleotide sequence ID" value="NZ_JACCBU010000001.1"/>
</dbReference>
<evidence type="ECO:0000256" key="4">
    <source>
        <dbReference type="ARBA" id="ARBA00022692"/>
    </source>
</evidence>
<protein>
    <submittedName>
        <fullName evidence="9">Peptide/nickel transport system permease protein</fullName>
    </submittedName>
</protein>
<dbReference type="Pfam" id="PF19300">
    <property type="entry name" value="BPD_transp_1_N"/>
    <property type="match status" value="1"/>
</dbReference>
<dbReference type="AlphaFoldDB" id="A0A7Y9ID71"/>
<name>A0A7Y9ID71_9ACTN</name>
<feature type="transmembrane region" description="Helical" evidence="7">
    <location>
        <begin position="189"/>
        <end position="208"/>
    </location>
</feature>
<gene>
    <name evidence="9" type="ORF">BKA15_005767</name>
</gene>
<sequence>MFIFVLRRLIYAVFTLAVISLVAFFIIELAPGSAITDEISRLRAQGNNVSDQMVAAMEEQYGINDPFFVKYGKWAQGFFTGDFGQSFAFRQPVSDLIWSRLGLSVALSLGALIVAWVIAIPVGVYSATHRYNLPDNVITVIQFVGVAVPEFLLALGVMSVASASGMDVGGLNSNEYRNAPFSLAKFLDMLAHMWMPLVVIAVASTAWLSRVMRANLFDVLGQQYIQTARAKGVAERLVIWKHAVRNALHPLVMTFGTTLSALISGEAIISIVFGLPTTGQALLQSLIVKDTYVAATLLVLLSALLVVGNLISDIALTIIDPRVKATD</sequence>
<reference evidence="9 10" key="1">
    <citation type="submission" date="2020-07" db="EMBL/GenBank/DDBJ databases">
        <title>Sequencing the genomes of 1000 actinobacteria strains.</title>
        <authorList>
            <person name="Klenk H.-P."/>
        </authorList>
    </citation>
    <scope>NUCLEOTIDE SEQUENCE [LARGE SCALE GENOMIC DNA]</scope>
    <source>
        <strain evidence="9 10">DSM 22083</strain>
    </source>
</reference>
<dbReference type="PANTHER" id="PTHR30465">
    <property type="entry name" value="INNER MEMBRANE ABC TRANSPORTER"/>
    <property type="match status" value="1"/>
</dbReference>
<keyword evidence="2 7" id="KW-0813">Transport</keyword>
<feature type="transmembrane region" description="Helical" evidence="7">
    <location>
        <begin position="251"/>
        <end position="273"/>
    </location>
</feature>
<evidence type="ECO:0000256" key="1">
    <source>
        <dbReference type="ARBA" id="ARBA00004651"/>
    </source>
</evidence>
<evidence type="ECO:0000313" key="10">
    <source>
        <dbReference type="Proteomes" id="UP000569914"/>
    </source>
</evidence>
<proteinExistence type="inferred from homology"/>
<dbReference type="PROSITE" id="PS50928">
    <property type="entry name" value="ABC_TM1"/>
    <property type="match status" value="1"/>
</dbReference>
<comment type="subcellular location">
    <subcellularLocation>
        <location evidence="1 7">Cell membrane</location>
        <topology evidence="1 7">Multi-pass membrane protein</topology>
    </subcellularLocation>
</comment>
<feature type="domain" description="ABC transmembrane type-1" evidence="8">
    <location>
        <begin position="101"/>
        <end position="311"/>
    </location>
</feature>
<evidence type="ECO:0000256" key="3">
    <source>
        <dbReference type="ARBA" id="ARBA00022475"/>
    </source>
</evidence>
<feature type="transmembrane region" description="Helical" evidence="7">
    <location>
        <begin position="293"/>
        <end position="319"/>
    </location>
</feature>
<dbReference type="Proteomes" id="UP000569914">
    <property type="component" value="Unassembled WGS sequence"/>
</dbReference>
<keyword evidence="3" id="KW-1003">Cell membrane</keyword>
<dbReference type="GO" id="GO:0005886">
    <property type="term" value="C:plasma membrane"/>
    <property type="evidence" value="ECO:0007669"/>
    <property type="project" value="UniProtKB-SubCell"/>
</dbReference>